<name>A0A1Y5EPR9_COLPS</name>
<dbReference type="PANTHER" id="PTHR43016:SF16">
    <property type="entry name" value="METALLOPROTEASE, PUTATIVE (AFU_ORTHOLOGUE AFUA_4G07610)-RELATED"/>
    <property type="match status" value="1"/>
</dbReference>
<dbReference type="PANTHER" id="PTHR43016">
    <property type="entry name" value="PRESEQUENCE PROTEASE"/>
    <property type="match status" value="1"/>
</dbReference>
<dbReference type="EMBL" id="MAAF01000018">
    <property type="protein sequence ID" value="OUR84460.1"/>
    <property type="molecule type" value="Genomic_DNA"/>
</dbReference>
<proteinExistence type="predicted"/>
<comment type="caution">
    <text evidence="1">The sequence shown here is derived from an EMBL/GenBank/DDBJ whole genome shotgun (WGS) entry which is preliminary data.</text>
</comment>
<protein>
    <submittedName>
        <fullName evidence="1">M16 family metallopeptidase</fullName>
    </submittedName>
</protein>
<dbReference type="AlphaFoldDB" id="A0A1Y5EPR9"/>
<dbReference type="SUPFAM" id="SSF63411">
    <property type="entry name" value="LuxS/MPP-like metallohydrolase"/>
    <property type="match status" value="1"/>
</dbReference>
<accession>A0A1Y5EPR9</accession>
<dbReference type="InterPro" id="IPR011249">
    <property type="entry name" value="Metalloenz_LuxS/M16"/>
</dbReference>
<reference evidence="2" key="1">
    <citation type="journal article" date="2017" name="Proc. Natl. Acad. Sci. U.S.A.">
        <title>Simulation of Deepwater Horizon oil plume reveals substrate specialization within a complex community of hydrocarbon degraders.</title>
        <authorList>
            <person name="Hu P."/>
            <person name="Dubinsky E.A."/>
            <person name="Probst A.J."/>
            <person name="Wang J."/>
            <person name="Sieber C.M.K."/>
            <person name="Tom L.M."/>
            <person name="Gardinali P."/>
            <person name="Banfield J.F."/>
            <person name="Atlas R.M."/>
            <person name="Andersen G.L."/>
        </authorList>
    </citation>
    <scope>NUCLEOTIDE SEQUENCE [LARGE SCALE GENOMIC DNA]</scope>
</reference>
<organism evidence="1 2">
    <name type="scientific">Colwellia psychrerythraea</name>
    <name type="common">Vibrio psychroerythus</name>
    <dbReference type="NCBI Taxonomy" id="28229"/>
    <lineage>
        <taxon>Bacteria</taxon>
        <taxon>Pseudomonadati</taxon>
        <taxon>Pseudomonadota</taxon>
        <taxon>Gammaproteobacteria</taxon>
        <taxon>Alteromonadales</taxon>
        <taxon>Colwelliaceae</taxon>
        <taxon>Colwellia</taxon>
    </lineage>
</organism>
<evidence type="ECO:0000313" key="1">
    <source>
        <dbReference type="EMBL" id="OUR84460.1"/>
    </source>
</evidence>
<dbReference type="Proteomes" id="UP000243053">
    <property type="component" value="Unassembled WGS sequence"/>
</dbReference>
<dbReference type="Gene3D" id="3.30.830.10">
    <property type="entry name" value="Metalloenzyme, LuxS/M16 peptidase-like"/>
    <property type="match status" value="1"/>
</dbReference>
<evidence type="ECO:0000313" key="2">
    <source>
        <dbReference type="Proteomes" id="UP000243053"/>
    </source>
</evidence>
<sequence>MTPASQIKRHPNGLQHHNINDEQGFSALIVVNTPALDDSGVSHAVEHLVFRRSAAFNHAESLFQLTALTDLSINASTHYNVTYYHCHSQCLQTCLLGLNYLLNGLLAPAFVTQDLAHEIYHNDCYGVINRELTPQQDDQQDKQQRAISRSDTSAQRCYQYGGDIELISKLTLADITRYHAQYYQAQKMHLVTGNIEPTLVTSLLESINDITKNKTPYCSKALPKADFFENKHYETTHFEANNQLVRWYIDDEFYAYFSKNYKNLSHLIESFDAQLLEPQYNLNNKQQFALDIIAPINCSETVLSKALANFILKHPEDKSVKENEQPNKFSPEIIRLFDYYQTLMRDLESALTPNLTPNSTQGLNQKLSKKQSLNLNKQTAFTLERGTVYPLQKQPRIKQQQTNKSTALLPVENLLLIQLSQHLSEGKYQQSEYKHRALPTIFSPLLMQAQLQLIQHQELGQRQDQEKIAQVFDPNHCLILLNINDTEQNIAILTSFIINAYPTFLASRTQGHCYAIASHYLTDSHHLAFYSAFDVDPCFRLSAITQSLKTLSKDLQFIAAALPLAKSKLNNVELKSVTADSVAEFISHNLLTNNT</sequence>
<gene>
    <name evidence="1" type="ORF">A9Q75_02670</name>
</gene>
<dbReference type="GO" id="GO:0046872">
    <property type="term" value="F:metal ion binding"/>
    <property type="evidence" value="ECO:0007669"/>
    <property type="project" value="InterPro"/>
</dbReference>